<keyword evidence="1" id="KW-0472">Membrane</keyword>
<feature type="transmembrane region" description="Helical" evidence="1">
    <location>
        <begin position="47"/>
        <end position="65"/>
    </location>
</feature>
<evidence type="ECO:0000313" key="3">
    <source>
        <dbReference type="Proteomes" id="UP001597063"/>
    </source>
</evidence>
<keyword evidence="1" id="KW-1133">Transmembrane helix</keyword>
<gene>
    <name evidence="2" type="ORF">ACFQZM_16435</name>
</gene>
<organism evidence="2 3">
    <name type="scientific">Actinomadura fibrosa</name>
    <dbReference type="NCBI Taxonomy" id="111802"/>
    <lineage>
        <taxon>Bacteria</taxon>
        <taxon>Bacillati</taxon>
        <taxon>Actinomycetota</taxon>
        <taxon>Actinomycetes</taxon>
        <taxon>Streptosporangiales</taxon>
        <taxon>Thermomonosporaceae</taxon>
        <taxon>Actinomadura</taxon>
    </lineage>
</organism>
<name>A0ABW2XHW9_9ACTN</name>
<keyword evidence="1" id="KW-0812">Transmembrane</keyword>
<keyword evidence="3" id="KW-1185">Reference proteome</keyword>
<evidence type="ECO:0000313" key="2">
    <source>
        <dbReference type="EMBL" id="MFD0686091.1"/>
    </source>
</evidence>
<reference evidence="3" key="1">
    <citation type="journal article" date="2019" name="Int. J. Syst. Evol. Microbiol.">
        <title>The Global Catalogue of Microorganisms (GCM) 10K type strain sequencing project: providing services to taxonomists for standard genome sequencing and annotation.</title>
        <authorList>
            <consortium name="The Broad Institute Genomics Platform"/>
            <consortium name="The Broad Institute Genome Sequencing Center for Infectious Disease"/>
            <person name="Wu L."/>
            <person name="Ma J."/>
        </authorList>
    </citation>
    <scope>NUCLEOTIDE SEQUENCE [LARGE SCALE GENOMIC DNA]</scope>
    <source>
        <strain evidence="3">JCM 9371</strain>
    </source>
</reference>
<dbReference type="EMBL" id="JBHTGP010000008">
    <property type="protein sequence ID" value="MFD0686091.1"/>
    <property type="molecule type" value="Genomic_DNA"/>
</dbReference>
<accession>A0ABW2XHW9</accession>
<dbReference type="RefSeq" id="WP_131756652.1">
    <property type="nucleotide sequence ID" value="NZ_CAACUY010000019.1"/>
</dbReference>
<dbReference type="Proteomes" id="UP001597063">
    <property type="component" value="Unassembled WGS sequence"/>
</dbReference>
<proteinExistence type="predicted"/>
<protein>
    <submittedName>
        <fullName evidence="2">Uncharacterized protein</fullName>
    </submittedName>
</protein>
<feature type="transmembrane region" description="Helical" evidence="1">
    <location>
        <begin position="21"/>
        <end position="41"/>
    </location>
</feature>
<comment type="caution">
    <text evidence="2">The sequence shown here is derived from an EMBL/GenBank/DDBJ whole genome shotgun (WGS) entry which is preliminary data.</text>
</comment>
<evidence type="ECO:0000256" key="1">
    <source>
        <dbReference type="SAM" id="Phobius"/>
    </source>
</evidence>
<sequence>MTGMSRLRVRWRSLPPRGVPVAGAAAVAAGVPLLLCQVLWWKAPGEVVAGVLLGPGLALMVLWAIRRPSS</sequence>